<keyword evidence="7" id="KW-0067">ATP-binding</keyword>
<dbReference type="Proteomes" id="UP000017840">
    <property type="component" value="Unassembled WGS sequence"/>
</dbReference>
<dbReference type="InterPro" id="IPR003661">
    <property type="entry name" value="HisK_dim/P_dom"/>
</dbReference>
<evidence type="ECO:0000256" key="8">
    <source>
        <dbReference type="SAM" id="Phobius"/>
    </source>
</evidence>
<dbReference type="InterPro" id="IPR004358">
    <property type="entry name" value="Sig_transdc_His_kin-like_C"/>
</dbReference>
<dbReference type="GO" id="GO:0000155">
    <property type="term" value="F:phosphorelay sensor kinase activity"/>
    <property type="evidence" value="ECO:0007669"/>
    <property type="project" value="InterPro"/>
</dbReference>
<dbReference type="SMART" id="SM00387">
    <property type="entry name" value="HATPase_c"/>
    <property type="match status" value="1"/>
</dbReference>
<dbReference type="Gene3D" id="1.10.287.130">
    <property type="match status" value="1"/>
</dbReference>
<keyword evidence="8" id="KW-1133">Transmembrane helix</keyword>
<dbReference type="GO" id="GO:0005524">
    <property type="term" value="F:ATP binding"/>
    <property type="evidence" value="ECO:0007669"/>
    <property type="project" value="UniProtKB-KW"/>
</dbReference>
<dbReference type="PANTHER" id="PTHR44936:SF10">
    <property type="entry name" value="SENSOR PROTEIN RSTB"/>
    <property type="match status" value="1"/>
</dbReference>
<keyword evidence="8" id="KW-0472">Membrane</keyword>
<dbReference type="SUPFAM" id="SSF55874">
    <property type="entry name" value="ATPase domain of HSP90 chaperone/DNA topoisomerase II/histidine kinase"/>
    <property type="match status" value="1"/>
</dbReference>
<dbReference type="Pfam" id="PF02518">
    <property type="entry name" value="HATPase_c"/>
    <property type="match status" value="1"/>
</dbReference>
<gene>
    <name evidence="10" type="ORF">K933_04806</name>
</gene>
<dbReference type="InterPro" id="IPR005467">
    <property type="entry name" value="His_kinase_dom"/>
</dbReference>
<proteinExistence type="predicted"/>
<comment type="caution">
    <text evidence="10">The sequence shown here is derived from an EMBL/GenBank/DDBJ whole genome shotgun (WGS) entry which is preliminary data.</text>
</comment>
<evidence type="ECO:0000256" key="4">
    <source>
        <dbReference type="ARBA" id="ARBA00022679"/>
    </source>
</evidence>
<dbReference type="InterPro" id="IPR003594">
    <property type="entry name" value="HATPase_dom"/>
</dbReference>
<dbReference type="AlphaFoldDB" id="V4HN39"/>
<evidence type="ECO:0000256" key="3">
    <source>
        <dbReference type="ARBA" id="ARBA00022553"/>
    </source>
</evidence>
<feature type="domain" description="Histidine kinase" evidence="9">
    <location>
        <begin position="167"/>
        <end position="371"/>
    </location>
</feature>
<dbReference type="PANTHER" id="PTHR44936">
    <property type="entry name" value="SENSOR PROTEIN CREC"/>
    <property type="match status" value="1"/>
</dbReference>
<dbReference type="OrthoDB" id="342253at2157"/>
<keyword evidence="11" id="KW-1185">Reference proteome</keyword>
<sequence>MITESTGAAGGSRGTSGTLGLALVGTAAAATFAFGVVHAAHEPIDDPVGALGVSFPFGLAAALACDTVRLRRSDLGPDGVLRVGKWTVGAGLLGGVLGGLVVFHQQQEAATLADPTYVACGGAAVGATAGFLVGAYDARRIATMRRLNAERDHTERLEQQLRVLNRVLRHDIRNDANVIEGYADMLDDRRVRSNDAVAAIRSRARNLAHAGENARLVEELLDTERLASERVDVAPLARSAADRVAAAYPGVRVDTAIPPSAPVVGSRLLSAAVVNLVENAVEHNDCDAPHVRVTVERDRETVVVSVADNGPGIPDEERRVLERGHETPLHHSSGLGLWLVNWVVEDCDGRVDIGENGPCGSVVRLRLPAAE</sequence>
<keyword evidence="8" id="KW-0812">Transmembrane</keyword>
<organism evidence="10 11">
    <name type="scientific">Candidatus Halobonum tyrrellensis G22</name>
    <dbReference type="NCBI Taxonomy" id="1324957"/>
    <lineage>
        <taxon>Archaea</taxon>
        <taxon>Methanobacteriati</taxon>
        <taxon>Methanobacteriota</taxon>
        <taxon>Stenosarchaea group</taxon>
        <taxon>Halobacteria</taxon>
        <taxon>Halobacteriales</taxon>
        <taxon>Haloferacaceae</taxon>
        <taxon>Candidatus Halobonum</taxon>
    </lineage>
</organism>
<keyword evidence="4" id="KW-0808">Transferase</keyword>
<dbReference type="eggNOG" id="arCOG02364">
    <property type="taxonomic scope" value="Archaea"/>
</dbReference>
<feature type="transmembrane region" description="Helical" evidence="8">
    <location>
        <begin position="21"/>
        <end position="41"/>
    </location>
</feature>
<reference evidence="10 11" key="1">
    <citation type="journal article" date="2013" name="Genome Announc.">
        <title>Draft Genome Sequence of 'Candidatus Halobonum tyrrellensis' Strain G22, Isolated from the Hypersaline Waters of Lake Tyrrell, Australia.</title>
        <authorList>
            <person name="Ugalde J.A."/>
            <person name="Narasingarao P."/>
            <person name="Kuo S."/>
            <person name="Podell S."/>
            <person name="Allen E.E."/>
        </authorList>
    </citation>
    <scope>NUCLEOTIDE SEQUENCE [LARGE SCALE GENOMIC DNA]</scope>
    <source>
        <strain evidence="10 11">G22</strain>
    </source>
</reference>
<name>V4HN39_9EURY</name>
<dbReference type="STRING" id="1324957.K933_04806"/>
<keyword evidence="3" id="KW-0597">Phosphoprotein</keyword>
<comment type="catalytic activity">
    <reaction evidence="1">
        <text>ATP + protein L-histidine = ADP + protein N-phospho-L-histidine.</text>
        <dbReference type="EC" id="2.7.13.3"/>
    </reaction>
</comment>
<dbReference type="GO" id="GO:0005886">
    <property type="term" value="C:plasma membrane"/>
    <property type="evidence" value="ECO:0007669"/>
    <property type="project" value="UniProtKB-SubCell"/>
</dbReference>
<evidence type="ECO:0000256" key="7">
    <source>
        <dbReference type="ARBA" id="ARBA00022840"/>
    </source>
</evidence>
<dbReference type="CDD" id="cd00082">
    <property type="entry name" value="HisKA"/>
    <property type="match status" value="1"/>
</dbReference>
<evidence type="ECO:0000313" key="11">
    <source>
        <dbReference type="Proteomes" id="UP000017840"/>
    </source>
</evidence>
<dbReference type="InterPro" id="IPR031623">
    <property type="entry name" value="HisKA_4TM"/>
</dbReference>
<feature type="transmembrane region" description="Helical" evidence="8">
    <location>
        <begin position="116"/>
        <end position="136"/>
    </location>
</feature>
<evidence type="ECO:0000256" key="6">
    <source>
        <dbReference type="ARBA" id="ARBA00022777"/>
    </source>
</evidence>
<dbReference type="PROSITE" id="PS50109">
    <property type="entry name" value="HIS_KIN"/>
    <property type="match status" value="1"/>
</dbReference>
<accession>V4HN39</accession>
<protein>
    <recommendedName>
        <fullName evidence="2">histidine kinase</fullName>
        <ecNumber evidence="2">2.7.13.3</ecNumber>
    </recommendedName>
</protein>
<dbReference type="PATRIC" id="fig|1324957.4.peg.974"/>
<dbReference type="CDD" id="cd00075">
    <property type="entry name" value="HATPase"/>
    <property type="match status" value="1"/>
</dbReference>
<dbReference type="EMBL" id="ASGZ01000013">
    <property type="protein sequence ID" value="ESP89309.1"/>
    <property type="molecule type" value="Genomic_DNA"/>
</dbReference>
<dbReference type="InterPro" id="IPR050980">
    <property type="entry name" value="2C_sensor_his_kinase"/>
</dbReference>
<dbReference type="PRINTS" id="PR00344">
    <property type="entry name" value="BCTRLSENSOR"/>
</dbReference>
<dbReference type="Gene3D" id="3.30.565.10">
    <property type="entry name" value="Histidine kinase-like ATPase, C-terminal domain"/>
    <property type="match status" value="1"/>
</dbReference>
<dbReference type="Pfam" id="PF16926">
    <property type="entry name" value="HisKA_4TM"/>
    <property type="match status" value="1"/>
</dbReference>
<evidence type="ECO:0000313" key="10">
    <source>
        <dbReference type="EMBL" id="ESP89309.1"/>
    </source>
</evidence>
<dbReference type="EC" id="2.7.13.3" evidence="2"/>
<evidence type="ECO:0000259" key="9">
    <source>
        <dbReference type="PROSITE" id="PS50109"/>
    </source>
</evidence>
<evidence type="ECO:0000256" key="5">
    <source>
        <dbReference type="ARBA" id="ARBA00022741"/>
    </source>
</evidence>
<feature type="transmembrane region" description="Helical" evidence="8">
    <location>
        <begin position="86"/>
        <end position="104"/>
    </location>
</feature>
<evidence type="ECO:0000256" key="1">
    <source>
        <dbReference type="ARBA" id="ARBA00000085"/>
    </source>
</evidence>
<dbReference type="InterPro" id="IPR036890">
    <property type="entry name" value="HATPase_C_sf"/>
</dbReference>
<dbReference type="RefSeq" id="WP_023393551.1">
    <property type="nucleotide sequence ID" value="NZ_ASGZ01000013.1"/>
</dbReference>
<keyword evidence="5" id="KW-0547">Nucleotide-binding</keyword>
<evidence type="ECO:0000256" key="2">
    <source>
        <dbReference type="ARBA" id="ARBA00012438"/>
    </source>
</evidence>
<keyword evidence="6 10" id="KW-0418">Kinase</keyword>
<feature type="transmembrane region" description="Helical" evidence="8">
    <location>
        <begin position="47"/>
        <end position="65"/>
    </location>
</feature>